<dbReference type="AlphaFoldDB" id="A0A1G2BFN4"/>
<gene>
    <name evidence="4" type="ORF">A2319_04050</name>
</gene>
<sequence>MKKKFLLLLLGLCFGIFPLKTWGVTGPYVSVDTAHRKITITNDTSVKDYAVYTLEFDNKIKDLQVVRLTRAGSSYYLVMTRTNKKVRLILYDEQVNKISSKLINVIYHQKNWGYAKLSPKTIDNTKILEIKILKLNKNAKPLSLVLQRYTISPDQEQIFKRTEKKEENIVVPNVSDNDDDTASLKLLNYQRQASGLLPVKHNESLDAGCALHVEYLRLNDILTHGEDINKQGYTEEGAEAGMASDLAAQSNKKFANAIPLWFTAIYHRFPMIDNGLQGVGWAVSAQSNIGYYYKCLNVYGDKEYGVITVAGRAVDTTFYNVDNFEPIAFPGRGQIQVDPIFDSGESPDPIADFSGSYPVGQPISLTFSDNQTVSTMKISLKDNQGNNVTGYARVPNDPNDPNSIYQGNSVSFIAEQPLNNNTKYTVSVSGKVNNQDYQTSWKFTTW</sequence>
<organism evidence="4 5">
    <name type="scientific">Candidatus Kerfeldbacteria bacterium RIFOXYB2_FULL_38_14</name>
    <dbReference type="NCBI Taxonomy" id="1798547"/>
    <lineage>
        <taxon>Bacteria</taxon>
        <taxon>Candidatus Kerfeldiibacteriota</taxon>
    </lineage>
</organism>
<evidence type="ECO:0000259" key="2">
    <source>
        <dbReference type="Pfam" id="PF00188"/>
    </source>
</evidence>
<dbReference type="EMBL" id="MHKI01000008">
    <property type="protein sequence ID" value="OGY87506.1"/>
    <property type="molecule type" value="Genomic_DNA"/>
</dbReference>
<dbReference type="Pfam" id="PF00188">
    <property type="entry name" value="CAP"/>
    <property type="match status" value="1"/>
</dbReference>
<dbReference type="SUPFAM" id="SSF55797">
    <property type="entry name" value="PR-1-like"/>
    <property type="match status" value="1"/>
</dbReference>
<evidence type="ECO:0000256" key="1">
    <source>
        <dbReference type="ARBA" id="ARBA00022729"/>
    </source>
</evidence>
<feature type="domain" description="SCP" evidence="2">
    <location>
        <begin position="184"/>
        <end position="295"/>
    </location>
</feature>
<dbReference type="Gene3D" id="3.40.33.10">
    <property type="entry name" value="CAP"/>
    <property type="match status" value="1"/>
</dbReference>
<reference evidence="4 5" key="1">
    <citation type="journal article" date="2016" name="Nat. Commun.">
        <title>Thousands of microbial genomes shed light on interconnected biogeochemical processes in an aquifer system.</title>
        <authorList>
            <person name="Anantharaman K."/>
            <person name="Brown C.T."/>
            <person name="Hug L.A."/>
            <person name="Sharon I."/>
            <person name="Castelle C.J."/>
            <person name="Probst A.J."/>
            <person name="Thomas B.C."/>
            <person name="Singh A."/>
            <person name="Wilkins M.J."/>
            <person name="Karaoz U."/>
            <person name="Brodie E.L."/>
            <person name="Williams K.H."/>
            <person name="Hubbard S.S."/>
            <person name="Banfield J.F."/>
        </authorList>
    </citation>
    <scope>NUCLEOTIDE SEQUENCE [LARGE SCALE GENOMIC DNA]</scope>
</reference>
<proteinExistence type="predicted"/>
<evidence type="ECO:0000259" key="3">
    <source>
        <dbReference type="Pfam" id="PF13205"/>
    </source>
</evidence>
<accession>A0A1G2BFN4</accession>
<evidence type="ECO:0008006" key="6">
    <source>
        <dbReference type="Google" id="ProtNLM"/>
    </source>
</evidence>
<dbReference type="Pfam" id="PF13205">
    <property type="entry name" value="Big_5"/>
    <property type="match status" value="1"/>
</dbReference>
<protein>
    <recommendedName>
        <fullName evidence="6">SCP domain-containing protein</fullName>
    </recommendedName>
</protein>
<dbReference type="InterPro" id="IPR032812">
    <property type="entry name" value="SbsA_Ig"/>
</dbReference>
<dbReference type="InterPro" id="IPR014044">
    <property type="entry name" value="CAP_dom"/>
</dbReference>
<dbReference type="InterPro" id="IPR035940">
    <property type="entry name" value="CAP_sf"/>
</dbReference>
<feature type="domain" description="SbsA Ig-like" evidence="3">
    <location>
        <begin position="353"/>
        <end position="445"/>
    </location>
</feature>
<comment type="caution">
    <text evidence="4">The sequence shown here is derived from an EMBL/GenBank/DDBJ whole genome shotgun (WGS) entry which is preliminary data.</text>
</comment>
<name>A0A1G2BFN4_9BACT</name>
<keyword evidence="1" id="KW-0732">Signal</keyword>
<dbReference type="Proteomes" id="UP000176420">
    <property type="component" value="Unassembled WGS sequence"/>
</dbReference>
<evidence type="ECO:0000313" key="4">
    <source>
        <dbReference type="EMBL" id="OGY87506.1"/>
    </source>
</evidence>
<dbReference type="CDD" id="cd05379">
    <property type="entry name" value="CAP_bacterial"/>
    <property type="match status" value="1"/>
</dbReference>
<evidence type="ECO:0000313" key="5">
    <source>
        <dbReference type="Proteomes" id="UP000176420"/>
    </source>
</evidence>